<accession>A0A480ALG7</accession>
<reference evidence="5" key="1">
    <citation type="submission" date="2019-03" db="EMBL/GenBank/DDBJ databases">
        <title>Aquabacterium pictum sp.nov., the first bacteriochlorophyll a-containing freshwater bacterium in the genus Aquabacterium of the class Betaproteobacteria.</title>
        <authorList>
            <person name="Hirose S."/>
            <person name="Tank M."/>
            <person name="Hara E."/>
            <person name="Tamaki H."/>
            <person name="Takaichi S."/>
            <person name="Haruta S."/>
            <person name="Hanada S."/>
        </authorList>
    </citation>
    <scope>NUCLEOTIDE SEQUENCE [LARGE SCALE GENOMIC DNA]</scope>
    <source>
        <strain evidence="5">W35</strain>
    </source>
</reference>
<evidence type="ECO:0008006" key="6">
    <source>
        <dbReference type="Google" id="ProtNLM"/>
    </source>
</evidence>
<evidence type="ECO:0000256" key="1">
    <source>
        <dbReference type="SAM" id="Coils"/>
    </source>
</evidence>
<evidence type="ECO:0000256" key="2">
    <source>
        <dbReference type="SAM" id="MobiDB-lite"/>
    </source>
</evidence>
<feature type="region of interest" description="Disordered" evidence="2">
    <location>
        <begin position="110"/>
        <end position="141"/>
    </location>
</feature>
<sequence>MNLPPILARRRLLTASGTAALLGLAGCSTMPAPVNHDQRAVNTFQRLRDTITREEPVNGPISLYEAMARAIKYNLDARIEAMDEALKLKQLDLRRLDMLPDLVAQSGFAGRDNDAGARSRSLLSGKQSLEPSTSSERRSTNGEIRASWDVLDFGMAYVRSLQQSSEARIAAERRRKVMTRIVEDVRTAYWRAVSADRTFKRLSQVEGLALKALAQAEALESRRVASPLAVLAFQRDLLGVQAEVQKLQRELTLAKNQLAALMNLTPETSYQLVLPDRTDVVPELPGSANEMVLTALRFRPEMHEAGHRRQITELEDRASLLRSLPSVKAVLGLNHDSNQFLYNKDWLDFSARVSWSVMSVFRRPREKAVLLAELDVQDQRDLALTMAVMTQVHVARVRFVRLAQELTVVRQSNGVQARLTETSRGAFKARAISQQNLVREEMNAVLAEVRYDNAYADLQNAYANLYASMGLDNFDLKLDSSEPLSEMTDKLEEHWTDRALSLPPLPKAS</sequence>
<dbReference type="PROSITE" id="PS51318">
    <property type="entry name" value="TAT"/>
    <property type="match status" value="1"/>
</dbReference>
<dbReference type="OrthoDB" id="9764652at2"/>
<dbReference type="PANTHER" id="PTHR30203">
    <property type="entry name" value="OUTER MEMBRANE CATION EFFLUX PROTEIN"/>
    <property type="match status" value="1"/>
</dbReference>
<organism evidence="4 5">
    <name type="scientific">Pseudaquabacterium pictum</name>
    <dbReference type="NCBI Taxonomy" id="2315236"/>
    <lineage>
        <taxon>Bacteria</taxon>
        <taxon>Pseudomonadati</taxon>
        <taxon>Pseudomonadota</taxon>
        <taxon>Betaproteobacteria</taxon>
        <taxon>Burkholderiales</taxon>
        <taxon>Sphaerotilaceae</taxon>
        <taxon>Pseudaquabacterium</taxon>
    </lineage>
</organism>
<keyword evidence="3" id="KW-0732">Signal</keyword>
<keyword evidence="1" id="KW-0175">Coiled coil</keyword>
<dbReference type="EMBL" id="BJCL01000003">
    <property type="protein sequence ID" value="GCL62424.1"/>
    <property type="molecule type" value="Genomic_DNA"/>
</dbReference>
<gene>
    <name evidence="4" type="ORF">AQPW35_15050</name>
</gene>
<dbReference type="AlphaFoldDB" id="A0A480ALG7"/>
<evidence type="ECO:0000313" key="4">
    <source>
        <dbReference type="EMBL" id="GCL62424.1"/>
    </source>
</evidence>
<feature type="coiled-coil region" evidence="1">
    <location>
        <begin position="230"/>
        <end position="264"/>
    </location>
</feature>
<evidence type="ECO:0000256" key="3">
    <source>
        <dbReference type="SAM" id="SignalP"/>
    </source>
</evidence>
<comment type="caution">
    <text evidence="4">The sequence shown here is derived from an EMBL/GenBank/DDBJ whole genome shotgun (WGS) entry which is preliminary data.</text>
</comment>
<dbReference type="GO" id="GO:0015562">
    <property type="term" value="F:efflux transmembrane transporter activity"/>
    <property type="evidence" value="ECO:0007669"/>
    <property type="project" value="InterPro"/>
</dbReference>
<feature type="compositionally biased region" description="Polar residues" evidence="2">
    <location>
        <begin position="121"/>
        <end position="134"/>
    </location>
</feature>
<feature type="signal peptide" evidence="3">
    <location>
        <begin position="1"/>
        <end position="25"/>
    </location>
</feature>
<feature type="chain" id="PRO_5019772031" description="Transporter" evidence="3">
    <location>
        <begin position="26"/>
        <end position="509"/>
    </location>
</feature>
<dbReference type="Gene3D" id="1.20.1600.10">
    <property type="entry name" value="Outer membrane efflux proteins (OEP)"/>
    <property type="match status" value="1"/>
</dbReference>
<dbReference type="InterPro" id="IPR006311">
    <property type="entry name" value="TAT_signal"/>
</dbReference>
<dbReference type="PANTHER" id="PTHR30203:SF33">
    <property type="entry name" value="BLR4455 PROTEIN"/>
    <property type="match status" value="1"/>
</dbReference>
<proteinExistence type="predicted"/>
<evidence type="ECO:0000313" key="5">
    <source>
        <dbReference type="Proteomes" id="UP000301751"/>
    </source>
</evidence>
<keyword evidence="5" id="KW-1185">Reference proteome</keyword>
<protein>
    <recommendedName>
        <fullName evidence="6">Transporter</fullName>
    </recommendedName>
</protein>
<name>A0A480ALG7_9BURK</name>
<dbReference type="InterPro" id="IPR010131">
    <property type="entry name" value="MdtP/NodT-like"/>
</dbReference>
<dbReference type="Proteomes" id="UP000301751">
    <property type="component" value="Unassembled WGS sequence"/>
</dbReference>
<dbReference type="SUPFAM" id="SSF56954">
    <property type="entry name" value="Outer membrane efflux proteins (OEP)"/>
    <property type="match status" value="1"/>
</dbReference>